<dbReference type="InterPro" id="IPR041715">
    <property type="entry name" value="HisRS-like_core"/>
</dbReference>
<dbReference type="GO" id="GO:0016757">
    <property type="term" value="F:glycosyltransferase activity"/>
    <property type="evidence" value="ECO:0007669"/>
    <property type="project" value="UniProtKB-KW"/>
</dbReference>
<dbReference type="GO" id="GO:0004821">
    <property type="term" value="F:histidine-tRNA ligase activity"/>
    <property type="evidence" value="ECO:0007669"/>
    <property type="project" value="TreeGrafter"/>
</dbReference>
<name>A0A9D1CIK5_9FIRM</name>
<reference evidence="3" key="1">
    <citation type="submission" date="2020-10" db="EMBL/GenBank/DDBJ databases">
        <authorList>
            <person name="Gilroy R."/>
        </authorList>
    </citation>
    <scope>NUCLEOTIDE SEQUENCE</scope>
    <source>
        <strain evidence="3">ChiHile30-977</strain>
    </source>
</reference>
<dbReference type="PANTHER" id="PTHR43707">
    <property type="entry name" value="HISTIDYL-TRNA SYNTHETASE"/>
    <property type="match status" value="1"/>
</dbReference>
<organism evidence="3 4">
    <name type="scientific">Candidatus Avichristensenella intestinipullorum</name>
    <dbReference type="NCBI Taxonomy" id="2840693"/>
    <lineage>
        <taxon>Bacteria</taxon>
        <taxon>Bacillati</taxon>
        <taxon>Bacillota</taxon>
        <taxon>Clostridia</taxon>
        <taxon>Candidatus Avichristensenella</taxon>
    </lineage>
</organism>
<dbReference type="InterPro" id="IPR045864">
    <property type="entry name" value="aa-tRNA-synth_II/BPL/LPL"/>
</dbReference>
<dbReference type="Gene3D" id="3.30.930.10">
    <property type="entry name" value="Bira Bifunctional Protein, Domain 2"/>
    <property type="match status" value="1"/>
</dbReference>
<evidence type="ECO:0000259" key="2">
    <source>
        <dbReference type="Pfam" id="PF13393"/>
    </source>
</evidence>
<dbReference type="PIRSF" id="PIRSF001549">
    <property type="entry name" value="His-tRNA_synth"/>
    <property type="match status" value="1"/>
</dbReference>
<dbReference type="SUPFAM" id="SSF55681">
    <property type="entry name" value="Class II aaRS and biotin synthetases"/>
    <property type="match status" value="1"/>
</dbReference>
<dbReference type="AlphaFoldDB" id="A0A9D1CIK5"/>
<keyword evidence="3" id="KW-0808">Transferase</keyword>
<feature type="binding site" evidence="1">
    <location>
        <position position="108"/>
    </location>
    <ligand>
        <name>L-histidine</name>
        <dbReference type="ChEBI" id="CHEBI:57595"/>
    </ligand>
</feature>
<proteinExistence type="predicted"/>
<evidence type="ECO:0000313" key="4">
    <source>
        <dbReference type="Proteomes" id="UP000886819"/>
    </source>
</evidence>
<keyword evidence="3" id="KW-0328">Glycosyltransferase</keyword>
<dbReference type="Pfam" id="PF13393">
    <property type="entry name" value="tRNA-synt_His"/>
    <property type="match status" value="1"/>
</dbReference>
<dbReference type="GO" id="GO:0005737">
    <property type="term" value="C:cytoplasm"/>
    <property type="evidence" value="ECO:0007669"/>
    <property type="project" value="InterPro"/>
</dbReference>
<dbReference type="EMBL" id="DVFI01000071">
    <property type="protein sequence ID" value="HIQ62870.1"/>
    <property type="molecule type" value="Genomic_DNA"/>
</dbReference>
<dbReference type="PANTHER" id="PTHR43707:SF1">
    <property type="entry name" value="HISTIDINE--TRNA LIGASE, MITOCHONDRIAL-RELATED"/>
    <property type="match status" value="1"/>
</dbReference>
<evidence type="ECO:0000313" key="3">
    <source>
        <dbReference type="EMBL" id="HIQ62870.1"/>
    </source>
</evidence>
<gene>
    <name evidence="3" type="ORF">IAA66_04690</name>
</gene>
<accession>A0A9D1CIK5</accession>
<dbReference type="Proteomes" id="UP000886819">
    <property type="component" value="Unassembled WGS sequence"/>
</dbReference>
<reference evidence="3" key="2">
    <citation type="journal article" date="2021" name="PeerJ">
        <title>Extensive microbial diversity within the chicken gut microbiome revealed by metagenomics and culture.</title>
        <authorList>
            <person name="Gilroy R."/>
            <person name="Ravi A."/>
            <person name="Getino M."/>
            <person name="Pursley I."/>
            <person name="Horton D.L."/>
            <person name="Alikhan N.F."/>
            <person name="Baker D."/>
            <person name="Gharbi K."/>
            <person name="Hall N."/>
            <person name="Watson M."/>
            <person name="Adriaenssens E.M."/>
            <person name="Foster-Nyarko E."/>
            <person name="Jarju S."/>
            <person name="Secka A."/>
            <person name="Antonio M."/>
            <person name="Oren A."/>
            <person name="Chaudhuri R.R."/>
            <person name="La Ragione R."/>
            <person name="Hildebrand F."/>
            <person name="Pallen M.J."/>
        </authorList>
    </citation>
    <scope>NUCLEOTIDE SEQUENCE</scope>
    <source>
        <strain evidence="3">ChiHile30-977</strain>
    </source>
</reference>
<dbReference type="GO" id="GO:0006427">
    <property type="term" value="P:histidyl-tRNA aminoacylation"/>
    <property type="evidence" value="ECO:0007669"/>
    <property type="project" value="TreeGrafter"/>
</dbReference>
<feature type="binding site" evidence="1">
    <location>
        <begin position="256"/>
        <end position="257"/>
    </location>
    <ligand>
        <name>L-histidine</name>
        <dbReference type="ChEBI" id="CHEBI:57595"/>
    </ligand>
</feature>
<feature type="domain" description="Class II Histidinyl-tRNA synthetase (HisRS)-like catalytic core" evidence="2">
    <location>
        <begin position="8"/>
        <end position="303"/>
    </location>
</feature>
<feature type="binding site" evidence="1">
    <location>
        <position position="95"/>
    </location>
    <ligand>
        <name>L-histidine</name>
        <dbReference type="ChEBI" id="CHEBI:57595"/>
    </ligand>
</feature>
<protein>
    <submittedName>
        <fullName evidence="3">ATP phosphoribosyltransferase regulatory subunit</fullName>
    </submittedName>
</protein>
<comment type="caution">
    <text evidence="3">The sequence shown here is derived from an EMBL/GenBank/DDBJ whole genome shotgun (WGS) entry which is preliminary data.</text>
</comment>
<dbReference type="GO" id="GO:0140096">
    <property type="term" value="F:catalytic activity, acting on a protein"/>
    <property type="evidence" value="ECO:0007669"/>
    <property type="project" value="UniProtKB-ARBA"/>
</dbReference>
<dbReference type="InterPro" id="IPR004516">
    <property type="entry name" value="HisRS/HisZ"/>
</dbReference>
<feature type="binding site" evidence="1">
    <location>
        <position position="112"/>
    </location>
    <ligand>
        <name>L-histidine</name>
        <dbReference type="ChEBI" id="CHEBI:57595"/>
    </ligand>
</feature>
<feature type="binding site" evidence="1">
    <location>
        <begin position="68"/>
        <end position="70"/>
    </location>
    <ligand>
        <name>L-histidine</name>
        <dbReference type="ChEBI" id="CHEBI:57595"/>
    </ligand>
</feature>
<evidence type="ECO:0000256" key="1">
    <source>
        <dbReference type="PIRSR" id="PIRSR001549-1"/>
    </source>
</evidence>
<sequence>MRTYDTLRRDERVTLALRALYERGGYRRFRMDRFEEYDFYAVNREFLADSRILSFTDLDGRLLALRPDVTLSIVKQTEAEPDGAQRLYYTESVFRPARGAASYRETFQVGVEYIGRVTPYASVEMVTLAARSLACVGGDYALDVSHTRFLEGALRCLPEDEGLRRAARGCLARKNAHELAAVVGGVLGEEETGRLCRLARLSGDFVPTLEQARALSVNEEMHAAVEELDALYRALRACGQADGLSLDVSVDNNETYYDGLILRGYIRGVSGAVLSGGRYDPLLRRMGKPGLSGLGFAIYFDELARYLSEPAREEVDVLLLYDEDADPAAVAREAQACADGGERVWAAPSEPAGLAYGRVVRVRGEGARTHA</sequence>